<feature type="compositionally biased region" description="Low complexity" evidence="1">
    <location>
        <begin position="127"/>
        <end position="146"/>
    </location>
</feature>
<dbReference type="GeneID" id="19325663"/>
<organism evidence="3 4">
    <name type="scientific">Phaeoacremonium minimum (strain UCR-PA7)</name>
    <name type="common">Esca disease fungus</name>
    <name type="synonym">Togninia minima</name>
    <dbReference type="NCBI Taxonomy" id="1286976"/>
    <lineage>
        <taxon>Eukaryota</taxon>
        <taxon>Fungi</taxon>
        <taxon>Dikarya</taxon>
        <taxon>Ascomycota</taxon>
        <taxon>Pezizomycotina</taxon>
        <taxon>Sordariomycetes</taxon>
        <taxon>Sordariomycetidae</taxon>
        <taxon>Togniniales</taxon>
        <taxon>Togniniaceae</taxon>
        <taxon>Phaeoacremonium</taxon>
    </lineage>
</organism>
<evidence type="ECO:0000256" key="1">
    <source>
        <dbReference type="SAM" id="MobiDB-lite"/>
    </source>
</evidence>
<feature type="compositionally biased region" description="Polar residues" evidence="1">
    <location>
        <begin position="180"/>
        <end position="207"/>
    </location>
</feature>
<feature type="region of interest" description="Disordered" evidence="1">
    <location>
        <begin position="127"/>
        <end position="297"/>
    </location>
</feature>
<feature type="compositionally biased region" description="Polar residues" evidence="1">
    <location>
        <begin position="262"/>
        <end position="278"/>
    </location>
</feature>
<feature type="region of interest" description="Disordered" evidence="1">
    <location>
        <begin position="1"/>
        <end position="21"/>
    </location>
</feature>
<feature type="domain" description="WW" evidence="2">
    <location>
        <begin position="17"/>
        <end position="51"/>
    </location>
</feature>
<name>R8BJ48_PHAM7</name>
<dbReference type="HOGENOM" id="CLU_033083_0_0_1"/>
<protein>
    <submittedName>
        <fullName evidence="3">Putative ww domain-containing protein</fullName>
    </submittedName>
</protein>
<dbReference type="KEGG" id="tmn:UCRPA7_5140"/>
<dbReference type="Pfam" id="PF00397">
    <property type="entry name" value="WW"/>
    <property type="match status" value="1"/>
</dbReference>
<sequence>MAGPASPGSEGPTFAPPQLPPGWIAQWDGTSKKYYYVQLSTGVSQWDTPTEAAPVGGTPGQNVEHPYGVPGGGAGQPQLITHPDGTQTVKHADGTMEPVMPGGDGTRGVDGPNGERGFGTMAMNALLGGKQHGSSSGHSSSPLGGLASQVMGGLSAGGHSSGGHSSSSGGGLGGKLVGQLASNLFSSSNKPSQPQTYHGGQNAQPQHSGGFAGSMMGGVAHMFGGSSHPQPSQQQQHSYQQPTYGAQGGYNPAYGGAPAHGTPSNGSSPYPSQPSYANQGPPIPHGSHPYGGQNNRY</sequence>
<feature type="compositionally biased region" description="Low complexity" evidence="1">
    <location>
        <begin position="226"/>
        <end position="261"/>
    </location>
</feature>
<dbReference type="InterPro" id="IPR036020">
    <property type="entry name" value="WW_dom_sf"/>
</dbReference>
<gene>
    <name evidence="3" type="ORF">UCRPA7_5140</name>
</gene>
<dbReference type="CDD" id="cd00201">
    <property type="entry name" value="WW"/>
    <property type="match status" value="1"/>
</dbReference>
<dbReference type="EMBL" id="KB933162">
    <property type="protein sequence ID" value="EON99363.1"/>
    <property type="molecule type" value="Genomic_DNA"/>
</dbReference>
<evidence type="ECO:0000259" key="2">
    <source>
        <dbReference type="PROSITE" id="PS50020"/>
    </source>
</evidence>
<dbReference type="Gene3D" id="2.20.70.10">
    <property type="match status" value="1"/>
</dbReference>
<dbReference type="SUPFAM" id="SSF51045">
    <property type="entry name" value="WW domain"/>
    <property type="match status" value="1"/>
</dbReference>
<dbReference type="PROSITE" id="PS01159">
    <property type="entry name" value="WW_DOMAIN_1"/>
    <property type="match status" value="1"/>
</dbReference>
<dbReference type="SMART" id="SM00456">
    <property type="entry name" value="WW"/>
    <property type="match status" value="1"/>
</dbReference>
<evidence type="ECO:0000313" key="4">
    <source>
        <dbReference type="Proteomes" id="UP000014074"/>
    </source>
</evidence>
<dbReference type="RefSeq" id="XP_007915878.1">
    <property type="nucleotide sequence ID" value="XM_007917687.1"/>
</dbReference>
<dbReference type="Proteomes" id="UP000014074">
    <property type="component" value="Unassembled WGS sequence"/>
</dbReference>
<reference evidence="4" key="1">
    <citation type="journal article" date="2013" name="Genome Announc.">
        <title>Draft genome sequence of the ascomycete Phaeoacremonium aleophilum strain UCR-PA7, a causal agent of the esca disease complex in grapevines.</title>
        <authorList>
            <person name="Blanco-Ulate B."/>
            <person name="Rolshausen P."/>
            <person name="Cantu D."/>
        </authorList>
    </citation>
    <scope>NUCLEOTIDE SEQUENCE [LARGE SCALE GENOMIC DNA]</scope>
    <source>
        <strain evidence="4">UCR-PA7</strain>
    </source>
</reference>
<accession>R8BJ48</accession>
<proteinExistence type="predicted"/>
<dbReference type="eggNOG" id="ENOG502S4HG">
    <property type="taxonomic scope" value="Eukaryota"/>
</dbReference>
<dbReference type="PROSITE" id="PS50020">
    <property type="entry name" value="WW_DOMAIN_2"/>
    <property type="match status" value="1"/>
</dbReference>
<evidence type="ECO:0000313" key="3">
    <source>
        <dbReference type="EMBL" id="EON99363.1"/>
    </source>
</evidence>
<keyword evidence="4" id="KW-1185">Reference proteome</keyword>
<dbReference type="OrthoDB" id="2367685at2759"/>
<dbReference type="AlphaFoldDB" id="R8BJ48"/>
<dbReference type="InterPro" id="IPR001202">
    <property type="entry name" value="WW_dom"/>
</dbReference>